<feature type="region of interest" description="Disordered" evidence="1">
    <location>
        <begin position="1"/>
        <end position="32"/>
    </location>
</feature>
<keyword evidence="3" id="KW-1185">Reference proteome</keyword>
<dbReference type="WBParaSite" id="MBELARI_LOCUS13887">
    <property type="protein sequence ID" value="MBELARI_LOCUS13887"/>
    <property type="gene ID" value="MBELARI_LOCUS13887"/>
</dbReference>
<feature type="domain" description="Chaperone DnaJ C-terminal" evidence="2">
    <location>
        <begin position="13"/>
        <end position="77"/>
    </location>
</feature>
<evidence type="ECO:0000259" key="2">
    <source>
        <dbReference type="Pfam" id="PF01556"/>
    </source>
</evidence>
<dbReference type="PANTHER" id="PTHR43888">
    <property type="entry name" value="DNAJ-LIKE-2, ISOFORM A-RELATED"/>
    <property type="match status" value="1"/>
</dbReference>
<evidence type="ECO:0000256" key="1">
    <source>
        <dbReference type="SAM" id="MobiDB-lite"/>
    </source>
</evidence>
<dbReference type="GO" id="GO:0030544">
    <property type="term" value="F:Hsp70 protein binding"/>
    <property type="evidence" value="ECO:0007669"/>
    <property type="project" value="InterPro"/>
</dbReference>
<dbReference type="Proteomes" id="UP000887575">
    <property type="component" value="Unassembled WGS sequence"/>
</dbReference>
<dbReference type="InterPro" id="IPR002939">
    <property type="entry name" value="DnaJ_C"/>
</dbReference>
<dbReference type="InterPro" id="IPR044713">
    <property type="entry name" value="DNJA1/2-like"/>
</dbReference>
<dbReference type="Gene3D" id="2.60.260.20">
    <property type="entry name" value="Urease metallochaperone UreE, N-terminal domain"/>
    <property type="match status" value="2"/>
</dbReference>
<reference evidence="4" key="1">
    <citation type="submission" date="2024-02" db="UniProtKB">
        <authorList>
            <consortium name="WormBaseParasite"/>
        </authorList>
    </citation>
    <scope>IDENTIFICATION</scope>
</reference>
<evidence type="ECO:0000313" key="4">
    <source>
        <dbReference type="WBParaSite" id="MBELARI_LOCUS13887"/>
    </source>
</evidence>
<dbReference type="Pfam" id="PF01556">
    <property type="entry name" value="DnaJ_C"/>
    <property type="match status" value="1"/>
</dbReference>
<dbReference type="GO" id="GO:0051082">
    <property type="term" value="F:unfolded protein binding"/>
    <property type="evidence" value="ECO:0007669"/>
    <property type="project" value="InterPro"/>
</dbReference>
<sequence length="84" mass="9334">MQVACPDCRGDGVHADPGMRHGEQVTFPERGDQVDPEIEASDVIVVINVKEHAVFKRNGDNLHMVKEISLNEALFGTWGYCPTR</sequence>
<protein>
    <recommendedName>
        <fullName evidence="2">Chaperone DnaJ C-terminal domain-containing protein</fullName>
    </recommendedName>
</protein>
<name>A0AAF3J3H6_9BILA</name>
<dbReference type="InterPro" id="IPR008971">
    <property type="entry name" value="HSP40/DnaJ_pept-bd"/>
</dbReference>
<proteinExistence type="predicted"/>
<evidence type="ECO:0000313" key="3">
    <source>
        <dbReference type="Proteomes" id="UP000887575"/>
    </source>
</evidence>
<dbReference type="GO" id="GO:0006457">
    <property type="term" value="P:protein folding"/>
    <property type="evidence" value="ECO:0007669"/>
    <property type="project" value="InterPro"/>
</dbReference>
<dbReference type="AlphaFoldDB" id="A0AAF3J3H6"/>
<dbReference type="SUPFAM" id="SSF49493">
    <property type="entry name" value="HSP40/DnaJ peptide-binding domain"/>
    <property type="match status" value="2"/>
</dbReference>
<accession>A0AAF3J3H6</accession>
<feature type="compositionally biased region" description="Basic and acidic residues" evidence="1">
    <location>
        <begin position="8"/>
        <end position="32"/>
    </location>
</feature>
<organism evidence="3 4">
    <name type="scientific">Mesorhabditis belari</name>
    <dbReference type="NCBI Taxonomy" id="2138241"/>
    <lineage>
        <taxon>Eukaryota</taxon>
        <taxon>Metazoa</taxon>
        <taxon>Ecdysozoa</taxon>
        <taxon>Nematoda</taxon>
        <taxon>Chromadorea</taxon>
        <taxon>Rhabditida</taxon>
        <taxon>Rhabditina</taxon>
        <taxon>Rhabditomorpha</taxon>
        <taxon>Rhabditoidea</taxon>
        <taxon>Rhabditidae</taxon>
        <taxon>Mesorhabditinae</taxon>
        <taxon>Mesorhabditis</taxon>
    </lineage>
</organism>